<evidence type="ECO:0000313" key="5">
    <source>
        <dbReference type="EMBL" id="JAG91090.1"/>
    </source>
</evidence>
<accession>A0A0C9R250</accession>
<dbReference type="Pfam" id="PF07572">
    <property type="entry name" value="BCNT"/>
    <property type="match status" value="1"/>
</dbReference>
<feature type="compositionally biased region" description="Basic residues" evidence="3">
    <location>
        <begin position="47"/>
        <end position="64"/>
    </location>
</feature>
<reference evidence="5" key="1">
    <citation type="journal article" date="2015" name="PLoS ONE">
        <title>An Insight into the Sialome of the Lone Star Tick, Amblyomma americanum, with a Glimpse on Its Time Dependent Gene Expression.</title>
        <authorList>
            <person name="Karim S."/>
            <person name="Ribeiro J.M."/>
        </authorList>
    </citation>
    <scope>NUCLEOTIDE SEQUENCE</scope>
    <source>
        <tissue evidence="5">Salivary gland</tissue>
    </source>
</reference>
<feature type="domain" description="BCNT-C" evidence="4">
    <location>
        <begin position="199"/>
        <end position="280"/>
    </location>
</feature>
<organism evidence="5">
    <name type="scientific">Amblyomma americanum</name>
    <name type="common">Lone star tick</name>
    <dbReference type="NCBI Taxonomy" id="6943"/>
    <lineage>
        <taxon>Eukaryota</taxon>
        <taxon>Metazoa</taxon>
        <taxon>Ecdysozoa</taxon>
        <taxon>Arthropoda</taxon>
        <taxon>Chelicerata</taxon>
        <taxon>Arachnida</taxon>
        <taxon>Acari</taxon>
        <taxon>Parasitiformes</taxon>
        <taxon>Ixodida</taxon>
        <taxon>Ixodoidea</taxon>
        <taxon>Ixodidae</taxon>
        <taxon>Amblyomminae</taxon>
        <taxon>Amblyomma</taxon>
    </lineage>
</organism>
<protein>
    <recommendedName>
        <fullName evidence="1">Craniofacial development protein 1</fullName>
    </recommendedName>
    <alternativeName>
        <fullName evidence="2">Bucentaur</fullName>
    </alternativeName>
</protein>
<dbReference type="PROSITE" id="PS51279">
    <property type="entry name" value="BCNT_C"/>
    <property type="match status" value="1"/>
</dbReference>
<proteinExistence type="evidence at transcript level"/>
<evidence type="ECO:0000256" key="2">
    <source>
        <dbReference type="ARBA" id="ARBA00030244"/>
    </source>
</evidence>
<evidence type="ECO:0000256" key="3">
    <source>
        <dbReference type="SAM" id="MobiDB-lite"/>
    </source>
</evidence>
<dbReference type="PANTHER" id="PTHR48407">
    <property type="entry name" value="CRANIOFACIAL DEVELOPMENT PROTEIN 1"/>
    <property type="match status" value="1"/>
</dbReference>
<dbReference type="InterPro" id="IPR011421">
    <property type="entry name" value="BCNT-C"/>
</dbReference>
<evidence type="ECO:0000259" key="4">
    <source>
        <dbReference type="PROSITE" id="PS51279"/>
    </source>
</evidence>
<dbReference type="InterPro" id="IPR027124">
    <property type="entry name" value="Swc5/CFDP1/2"/>
</dbReference>
<evidence type="ECO:0000256" key="1">
    <source>
        <dbReference type="ARBA" id="ARBA00019033"/>
    </source>
</evidence>
<feature type="compositionally biased region" description="Acidic residues" evidence="3">
    <location>
        <begin position="13"/>
        <end position="32"/>
    </location>
</feature>
<feature type="compositionally biased region" description="Polar residues" evidence="3">
    <location>
        <begin position="123"/>
        <end position="140"/>
    </location>
</feature>
<dbReference type="GO" id="GO:0000812">
    <property type="term" value="C:Swr1 complex"/>
    <property type="evidence" value="ECO:0007669"/>
    <property type="project" value="TreeGrafter"/>
</dbReference>
<dbReference type="AlphaFoldDB" id="A0A0C9R250"/>
<feature type="region of interest" description="Disordered" evidence="3">
    <location>
        <begin position="115"/>
        <end position="145"/>
    </location>
</feature>
<name>A0A0C9R250_AMBAM</name>
<dbReference type="EMBL" id="GBZX01001650">
    <property type="protein sequence ID" value="JAG91090.1"/>
    <property type="molecule type" value="mRNA"/>
</dbReference>
<feature type="region of interest" description="Disordered" evidence="3">
    <location>
        <begin position="184"/>
        <end position="204"/>
    </location>
</feature>
<sequence length="283" mass="30999">MSTLDLAKPADSSESEDDDYVPSAEESEDASEAENCVGSDDEESAVKKRKKSKKKPVSRKRKGGIHLDGEDDPVCNSAGSGAEDGEKETPAALTEEEEKKRADQLWSDFLKDVEPIPKKRSAPVTNTVTAPSISSPSVTCPQAAAPAEKKVKVTQLLEFAGETIKVEKEVAADSKEAHLFAKGQEDVAGQSKSPMLSGKRKPGGVGNVLNQLFNKKQKISTLEKSKLDWDSYKQSEGIAEDLQNHNRGKDGYLEKQAFLQRTDLRQFEIEKTLRAKSRSTNYL</sequence>
<feature type="region of interest" description="Disordered" evidence="3">
    <location>
        <begin position="1"/>
        <end position="103"/>
    </location>
</feature>
<dbReference type="PANTHER" id="PTHR48407:SF1">
    <property type="entry name" value="CRANIOFACIAL DEVELOPMENT PROTEIN 1"/>
    <property type="match status" value="1"/>
</dbReference>